<dbReference type="OrthoDB" id="7061808at2"/>
<accession>A0A318EJ41</accession>
<sequence length="111" mass="12607">MVIGRIGKAMKDGALGVAIKTWANDRYGDYGEIREVNVDTRAARIVAKVMMRGEREVIAVTIDRYELIEDGGKTFLKINKLTTTREWITRLLNRLLDGRRFELPASVGRIL</sequence>
<dbReference type="RefSeq" id="WP_110263331.1">
    <property type="nucleotide sequence ID" value="NZ_CAKZQT010000007.1"/>
</dbReference>
<proteinExistence type="predicted"/>
<evidence type="ECO:0000313" key="1">
    <source>
        <dbReference type="EMBL" id="PXV71191.1"/>
    </source>
</evidence>
<keyword evidence="2" id="KW-1185">Reference proteome</keyword>
<reference evidence="1 2" key="1">
    <citation type="submission" date="2018-04" db="EMBL/GenBank/DDBJ databases">
        <title>Genomic Encyclopedia of Type Strains, Phase IV (KMG-IV): sequencing the most valuable type-strain genomes for metagenomic binning, comparative biology and taxonomic classification.</title>
        <authorList>
            <person name="Goeker M."/>
        </authorList>
    </citation>
    <scope>NUCLEOTIDE SEQUENCE [LARGE SCALE GENOMIC DNA]</scope>
    <source>
        <strain evidence="1 2">DSM 104150</strain>
    </source>
</reference>
<name>A0A318EJ41_9GAMM</name>
<gene>
    <name evidence="1" type="ORF">C8D93_101234</name>
</gene>
<dbReference type="Proteomes" id="UP000248330">
    <property type="component" value="Unassembled WGS sequence"/>
</dbReference>
<dbReference type="EMBL" id="QICN01000001">
    <property type="protein sequence ID" value="PXV71191.1"/>
    <property type="molecule type" value="Genomic_DNA"/>
</dbReference>
<dbReference type="AlphaFoldDB" id="A0A318EJ41"/>
<evidence type="ECO:0000313" key="2">
    <source>
        <dbReference type="Proteomes" id="UP000248330"/>
    </source>
</evidence>
<comment type="caution">
    <text evidence="1">The sequence shown here is derived from an EMBL/GenBank/DDBJ whole genome shotgun (WGS) entry which is preliminary data.</text>
</comment>
<protein>
    <submittedName>
        <fullName evidence="1">Uncharacterized protein</fullName>
    </submittedName>
</protein>
<organism evidence="1 2">
    <name type="scientific">Sinimarinibacterium flocculans</name>
    <dbReference type="NCBI Taxonomy" id="985250"/>
    <lineage>
        <taxon>Bacteria</taxon>
        <taxon>Pseudomonadati</taxon>
        <taxon>Pseudomonadota</taxon>
        <taxon>Gammaproteobacteria</taxon>
        <taxon>Nevskiales</taxon>
        <taxon>Nevskiaceae</taxon>
        <taxon>Sinimarinibacterium</taxon>
    </lineage>
</organism>